<evidence type="ECO:0008006" key="4">
    <source>
        <dbReference type="Google" id="ProtNLM"/>
    </source>
</evidence>
<evidence type="ECO:0000256" key="1">
    <source>
        <dbReference type="SAM" id="MobiDB-lite"/>
    </source>
</evidence>
<protein>
    <recommendedName>
        <fullName evidence="4">DUF3489 domain-containing protein</fullName>
    </recommendedName>
</protein>
<keyword evidence="3" id="KW-1185">Reference proteome</keyword>
<name>A0A1L3ZZH2_9SPHN</name>
<organism evidence="2 3">
    <name type="scientific">Tardibacter chloracetimidivorans</name>
    <dbReference type="NCBI Taxonomy" id="1921510"/>
    <lineage>
        <taxon>Bacteria</taxon>
        <taxon>Pseudomonadati</taxon>
        <taxon>Pseudomonadota</taxon>
        <taxon>Alphaproteobacteria</taxon>
        <taxon>Sphingomonadales</taxon>
        <taxon>Sphingomonadaceae</taxon>
        <taxon>Tardibacter</taxon>
    </lineage>
</organism>
<dbReference type="RefSeq" id="WP_072598684.1">
    <property type="nucleotide sequence ID" value="NZ_CP018221.1"/>
</dbReference>
<evidence type="ECO:0000313" key="3">
    <source>
        <dbReference type="Proteomes" id="UP000182063"/>
    </source>
</evidence>
<dbReference type="EMBL" id="CP018221">
    <property type="protein sequence ID" value="API61033.1"/>
    <property type="molecule type" value="Genomic_DNA"/>
</dbReference>
<sequence length="197" mass="20755">MTKLTDLQLVLLATAAQRPDGSLLPPADSLSHPPEVLAKAITALLRRKLAAEVALEEEGADPRTLDARCWRQKGDKLLVVVITDAGRSAIGIGQEPQVDGDCEASGAAADVPPTDEAASLRQNEDPTAVPSEPPSKIAQVLVLLRRRGGASLAEIVSATGWLPHTSRAALTGLRKKGHAIAKEKIEGTTRYQLKAVA</sequence>
<feature type="region of interest" description="Disordered" evidence="1">
    <location>
        <begin position="93"/>
        <end position="133"/>
    </location>
</feature>
<dbReference type="STRING" id="1921510.BSL82_08305"/>
<dbReference type="AlphaFoldDB" id="A0A1L3ZZH2"/>
<reference evidence="3" key="1">
    <citation type="submission" date="2016-11" db="EMBL/GenBank/DDBJ databases">
        <title>Complete Genome Sequence of alachlor-degrading Sphingomonas sp. strain JJ-A5.</title>
        <authorList>
            <person name="Lee H."/>
            <person name="Ka J.-O."/>
        </authorList>
    </citation>
    <scope>NUCLEOTIDE SEQUENCE [LARGE SCALE GENOMIC DNA]</scope>
    <source>
        <strain evidence="3">JJ-A5</strain>
    </source>
</reference>
<gene>
    <name evidence="2" type="ORF">BSL82_08305</name>
</gene>
<evidence type="ECO:0000313" key="2">
    <source>
        <dbReference type="EMBL" id="API61033.1"/>
    </source>
</evidence>
<dbReference type="Pfam" id="PF11994">
    <property type="entry name" value="DUF3489"/>
    <property type="match status" value="1"/>
</dbReference>
<dbReference type="InterPro" id="IPR021880">
    <property type="entry name" value="DUF3489"/>
</dbReference>
<accession>A0A1L3ZZH2</accession>
<dbReference type="KEGG" id="sphj:BSL82_08305"/>
<dbReference type="OrthoDB" id="7206991at2"/>
<dbReference type="Proteomes" id="UP000182063">
    <property type="component" value="Chromosome"/>
</dbReference>
<proteinExistence type="predicted"/>